<dbReference type="EMBL" id="JBHSSW010000003">
    <property type="protein sequence ID" value="MFC6197067.1"/>
    <property type="molecule type" value="Genomic_DNA"/>
</dbReference>
<keyword evidence="2" id="KW-1185">Reference proteome</keyword>
<evidence type="ECO:0008006" key="3">
    <source>
        <dbReference type="Google" id="ProtNLM"/>
    </source>
</evidence>
<organism evidence="1 2">
    <name type="scientific">Ponticaulis profundi</name>
    <dbReference type="NCBI Taxonomy" id="2665222"/>
    <lineage>
        <taxon>Bacteria</taxon>
        <taxon>Pseudomonadati</taxon>
        <taxon>Pseudomonadota</taxon>
        <taxon>Alphaproteobacteria</taxon>
        <taxon>Hyphomonadales</taxon>
        <taxon>Hyphomonadaceae</taxon>
        <taxon>Ponticaulis</taxon>
    </lineage>
</organism>
<name>A0ABW1S5Z4_9PROT</name>
<dbReference type="RefSeq" id="WP_377375364.1">
    <property type="nucleotide sequence ID" value="NZ_JBHSSW010000003.1"/>
</dbReference>
<reference evidence="2" key="1">
    <citation type="journal article" date="2019" name="Int. J. Syst. Evol. Microbiol.">
        <title>The Global Catalogue of Microorganisms (GCM) 10K type strain sequencing project: providing services to taxonomists for standard genome sequencing and annotation.</title>
        <authorList>
            <consortium name="The Broad Institute Genomics Platform"/>
            <consortium name="The Broad Institute Genome Sequencing Center for Infectious Disease"/>
            <person name="Wu L."/>
            <person name="Ma J."/>
        </authorList>
    </citation>
    <scope>NUCLEOTIDE SEQUENCE [LARGE SCALE GENOMIC DNA]</scope>
    <source>
        <strain evidence="2">CGMCC-1.15741</strain>
    </source>
</reference>
<gene>
    <name evidence="1" type="ORF">ACFQDM_03215</name>
</gene>
<protein>
    <recommendedName>
        <fullName evidence="3">Restriction endonuclease</fullName>
    </recommendedName>
</protein>
<evidence type="ECO:0000313" key="2">
    <source>
        <dbReference type="Proteomes" id="UP001596303"/>
    </source>
</evidence>
<sequence>MSEIEKTEQYVAVLRDKITLLLKGIGSIAIGDGSHFPYGWRKAAKGRTVWRLVEEIISQNLEKNAETLGLLDFSPAPSEVGVYDFSFRFQSSPTIYVNIKSAVTGGRTNKDDISKAVALEKFFAENEGCQLYVLTVQIGFSDAPLQISLDNCFVMPVAWLPDVYVNPSNNGNLQSSKYKNIDLATRREASEFLAVLRDEMRVAQQKKKSK</sequence>
<evidence type="ECO:0000313" key="1">
    <source>
        <dbReference type="EMBL" id="MFC6197067.1"/>
    </source>
</evidence>
<proteinExistence type="predicted"/>
<accession>A0ABW1S5Z4</accession>
<dbReference type="Proteomes" id="UP001596303">
    <property type="component" value="Unassembled WGS sequence"/>
</dbReference>
<comment type="caution">
    <text evidence="1">The sequence shown here is derived from an EMBL/GenBank/DDBJ whole genome shotgun (WGS) entry which is preliminary data.</text>
</comment>